<organism evidence="1 2">
    <name type="scientific">Entomophthora muscae</name>
    <dbReference type="NCBI Taxonomy" id="34485"/>
    <lineage>
        <taxon>Eukaryota</taxon>
        <taxon>Fungi</taxon>
        <taxon>Fungi incertae sedis</taxon>
        <taxon>Zoopagomycota</taxon>
        <taxon>Entomophthoromycotina</taxon>
        <taxon>Entomophthoromycetes</taxon>
        <taxon>Entomophthorales</taxon>
        <taxon>Entomophthoraceae</taxon>
        <taxon>Entomophthora</taxon>
    </lineage>
</organism>
<evidence type="ECO:0000313" key="2">
    <source>
        <dbReference type="Proteomes" id="UP001165960"/>
    </source>
</evidence>
<name>A0ACC2UDU3_9FUNG</name>
<accession>A0ACC2UDU3</accession>
<comment type="caution">
    <text evidence="1">The sequence shown here is derived from an EMBL/GenBank/DDBJ whole genome shotgun (WGS) entry which is preliminary data.</text>
</comment>
<dbReference type="EMBL" id="QTSX02000784">
    <property type="protein sequence ID" value="KAJ9085053.1"/>
    <property type="molecule type" value="Genomic_DNA"/>
</dbReference>
<keyword evidence="2" id="KW-1185">Reference proteome</keyword>
<reference evidence="1" key="1">
    <citation type="submission" date="2022-04" db="EMBL/GenBank/DDBJ databases">
        <title>Genome of the entomopathogenic fungus Entomophthora muscae.</title>
        <authorList>
            <person name="Elya C."/>
            <person name="Lovett B.R."/>
            <person name="Lee E."/>
            <person name="Macias A.M."/>
            <person name="Hajek A.E."/>
            <person name="De Bivort B.L."/>
            <person name="Kasson M.T."/>
            <person name="De Fine Licht H.H."/>
            <person name="Stajich J.E."/>
        </authorList>
    </citation>
    <scope>NUCLEOTIDE SEQUENCE</scope>
    <source>
        <strain evidence="1">Berkeley</strain>
    </source>
</reference>
<sequence length="178" mass="19250">MEQVLIPEPYFLRPASSEGQEHSRLHLINSKPERKFDANLPGLKSFPTSQGFVSKLPVPVTCDTGRLGSEISDSTNEKSPVPDLRPENCLANFSNTIAANDSPPIYDTRSFPEVATHDTGRLGGKSSKPASENCPKPSQSPGNSSGPENLNNINYQVIEKKGSKVYFIVAANGNLLPL</sequence>
<proteinExistence type="predicted"/>
<dbReference type="Proteomes" id="UP001165960">
    <property type="component" value="Unassembled WGS sequence"/>
</dbReference>
<evidence type="ECO:0000313" key="1">
    <source>
        <dbReference type="EMBL" id="KAJ9085053.1"/>
    </source>
</evidence>
<gene>
    <name evidence="1" type="ORF">DSO57_1017575</name>
</gene>
<protein>
    <submittedName>
        <fullName evidence="1">Uncharacterized protein</fullName>
    </submittedName>
</protein>